<comment type="similarity">
    <text evidence="1">Belongs to the LysR transcriptional regulatory family.</text>
</comment>
<dbReference type="CDD" id="cd05466">
    <property type="entry name" value="PBP2_LTTR_substrate"/>
    <property type="match status" value="1"/>
</dbReference>
<dbReference type="Gene3D" id="3.40.190.290">
    <property type="match status" value="1"/>
</dbReference>
<proteinExistence type="inferred from homology"/>
<dbReference type="InterPro" id="IPR005119">
    <property type="entry name" value="LysR_subst-bd"/>
</dbReference>
<comment type="caution">
    <text evidence="6">The sequence shown here is derived from an EMBL/GenBank/DDBJ whole genome shotgun (WGS) entry which is preliminary data.</text>
</comment>
<dbReference type="Gene3D" id="1.10.10.10">
    <property type="entry name" value="Winged helix-like DNA-binding domain superfamily/Winged helix DNA-binding domain"/>
    <property type="match status" value="1"/>
</dbReference>
<dbReference type="SUPFAM" id="SSF46785">
    <property type="entry name" value="Winged helix' DNA-binding domain"/>
    <property type="match status" value="1"/>
</dbReference>
<name>A0A0C1ZRT2_9BACT</name>
<evidence type="ECO:0000313" key="6">
    <source>
        <dbReference type="EMBL" id="KIG13773.1"/>
    </source>
</evidence>
<dbReference type="GO" id="GO:0003677">
    <property type="term" value="F:DNA binding"/>
    <property type="evidence" value="ECO:0007669"/>
    <property type="project" value="UniProtKB-KW"/>
</dbReference>
<dbReference type="PANTHER" id="PTHR30346:SF29">
    <property type="entry name" value="LYSR SUBSTRATE-BINDING"/>
    <property type="match status" value="1"/>
</dbReference>
<dbReference type="PANTHER" id="PTHR30346">
    <property type="entry name" value="TRANSCRIPTIONAL DUAL REGULATOR HCAR-RELATED"/>
    <property type="match status" value="1"/>
</dbReference>
<dbReference type="EMBL" id="JMCC02000089">
    <property type="protein sequence ID" value="KIG13773.1"/>
    <property type="molecule type" value="Genomic_DNA"/>
</dbReference>
<dbReference type="AlphaFoldDB" id="A0A0C1ZRT2"/>
<evidence type="ECO:0000256" key="4">
    <source>
        <dbReference type="ARBA" id="ARBA00023163"/>
    </source>
</evidence>
<keyword evidence="3" id="KW-0238">DNA-binding</keyword>
<keyword evidence="2" id="KW-0805">Transcription regulation</keyword>
<dbReference type="GO" id="GO:0003700">
    <property type="term" value="F:DNA-binding transcription factor activity"/>
    <property type="evidence" value="ECO:0007669"/>
    <property type="project" value="InterPro"/>
</dbReference>
<dbReference type="InterPro" id="IPR000847">
    <property type="entry name" value="LysR_HTH_N"/>
</dbReference>
<protein>
    <submittedName>
        <fullName evidence="6">LysR family transcriptional regulator YbhD</fullName>
    </submittedName>
</protein>
<gene>
    <name evidence="6" type="ORF">DB30_07619</name>
</gene>
<evidence type="ECO:0000259" key="5">
    <source>
        <dbReference type="PROSITE" id="PS50931"/>
    </source>
</evidence>
<dbReference type="InterPro" id="IPR036390">
    <property type="entry name" value="WH_DNA-bd_sf"/>
</dbReference>
<dbReference type="SUPFAM" id="SSF53850">
    <property type="entry name" value="Periplasmic binding protein-like II"/>
    <property type="match status" value="1"/>
</dbReference>
<dbReference type="Proteomes" id="UP000031599">
    <property type="component" value="Unassembled WGS sequence"/>
</dbReference>
<dbReference type="PROSITE" id="PS50931">
    <property type="entry name" value="HTH_LYSR"/>
    <property type="match status" value="1"/>
</dbReference>
<reference evidence="6 7" key="1">
    <citation type="submission" date="2014-12" db="EMBL/GenBank/DDBJ databases">
        <title>Genome assembly of Enhygromyxa salina DSM 15201.</title>
        <authorList>
            <person name="Sharma G."/>
            <person name="Subramanian S."/>
        </authorList>
    </citation>
    <scope>NUCLEOTIDE SEQUENCE [LARGE SCALE GENOMIC DNA]</scope>
    <source>
        <strain evidence="6 7">DSM 15201</strain>
    </source>
</reference>
<organism evidence="6 7">
    <name type="scientific">Enhygromyxa salina</name>
    <dbReference type="NCBI Taxonomy" id="215803"/>
    <lineage>
        <taxon>Bacteria</taxon>
        <taxon>Pseudomonadati</taxon>
        <taxon>Myxococcota</taxon>
        <taxon>Polyangia</taxon>
        <taxon>Nannocystales</taxon>
        <taxon>Nannocystaceae</taxon>
        <taxon>Enhygromyxa</taxon>
    </lineage>
</organism>
<dbReference type="InterPro" id="IPR036388">
    <property type="entry name" value="WH-like_DNA-bd_sf"/>
</dbReference>
<evidence type="ECO:0000313" key="7">
    <source>
        <dbReference type="Proteomes" id="UP000031599"/>
    </source>
</evidence>
<evidence type="ECO:0000256" key="3">
    <source>
        <dbReference type="ARBA" id="ARBA00023125"/>
    </source>
</evidence>
<accession>A0A0C1ZRT2</accession>
<dbReference type="Pfam" id="PF03466">
    <property type="entry name" value="LysR_substrate"/>
    <property type="match status" value="1"/>
</dbReference>
<evidence type="ECO:0000256" key="2">
    <source>
        <dbReference type="ARBA" id="ARBA00023015"/>
    </source>
</evidence>
<evidence type="ECO:0000256" key="1">
    <source>
        <dbReference type="ARBA" id="ARBA00009437"/>
    </source>
</evidence>
<feature type="domain" description="HTH lysR-type" evidence="5">
    <location>
        <begin position="7"/>
        <end position="62"/>
    </location>
</feature>
<sequence length="295" mass="31440">MQPILSDDLLRAFVAFAEAKSFTHASGRIGLSQPALFERVRKLGELLDVKLYEKQGKALKLTAQGIQLAAFARDMLAQAARFTEEISGCVAERVTLAAGEGSYLYLLGKALQRCRVEFDGELSLLTLGGPRALEAVLLGSAQLAVGVFDVVPRRLVVRDLLTVPVCAAIRTRHPLGRRKSLRLQDIAGERLILAPAGRQQRESVTRAIASVGVSPQAPIDADGWPQMLCFAKAGLGVAVVNGACAAPKGVALVPVPELGTVTYRLVWRRGAVTSPAIEQVSKIIQSSIAPSTDAL</sequence>
<dbReference type="GO" id="GO:0032993">
    <property type="term" value="C:protein-DNA complex"/>
    <property type="evidence" value="ECO:0007669"/>
    <property type="project" value="TreeGrafter"/>
</dbReference>
<keyword evidence="4" id="KW-0804">Transcription</keyword>
<dbReference type="Pfam" id="PF00126">
    <property type="entry name" value="HTH_1"/>
    <property type="match status" value="1"/>
</dbReference>